<dbReference type="SMART" id="SM00855">
    <property type="entry name" value="PGAM"/>
    <property type="match status" value="1"/>
</dbReference>
<reference evidence="3 4" key="2">
    <citation type="journal article" date="2017" name="Genome Biol. Evol.">
        <title>Trajectories and Drivers of Genome Evolution in Surface-Associated Marine Phaeobacter.</title>
        <authorList>
            <person name="Freese H.M."/>
            <person name="Sikorski J."/>
            <person name="Bunk B."/>
            <person name="Scheuner C."/>
            <person name="Meier-Kolthoff J.P."/>
            <person name="Sproer C."/>
            <person name="Gram L."/>
            <person name="Overmann J."/>
        </authorList>
    </citation>
    <scope>NUCLEOTIDE SEQUENCE [LARGE SCALE GENOMIC DNA]</scope>
    <source>
        <strain evidence="1 4">P66</strain>
        <strain evidence="2 3">P88</strain>
    </source>
</reference>
<dbReference type="InterPro" id="IPR050275">
    <property type="entry name" value="PGM_Phosphatase"/>
</dbReference>
<dbReference type="PANTHER" id="PTHR48100">
    <property type="entry name" value="BROAD-SPECIFICITY PHOSPHATASE YOR283W-RELATED"/>
    <property type="match status" value="1"/>
</dbReference>
<proteinExistence type="predicted"/>
<dbReference type="RefSeq" id="WP_102854009.1">
    <property type="nucleotide sequence ID" value="NZ_CP010599.1"/>
</dbReference>
<dbReference type="SUPFAM" id="SSF53254">
    <property type="entry name" value="Phosphoglycerate mutase-like"/>
    <property type="match status" value="1"/>
</dbReference>
<reference evidence="2 3" key="1">
    <citation type="journal article" date="2017" name="Front. Microbiol.">
        <title>Phaeobacter piscinae sp. nov., a species of the Roseobacter group and potential aquaculture probiont.</title>
        <authorList>
            <person name="Sonnenschein E.C."/>
            <person name="Phippen C.B.W."/>
            <person name="Nielsen K.F."/>
            <person name="Mateiu R.V."/>
            <person name="Melchiorsen J."/>
            <person name="Gram L."/>
            <person name="Overmann J."/>
            <person name="Freese H.M."/>
        </authorList>
    </citation>
    <scope>NUCLEOTIDE SEQUENCE [LARGE SCALE GENOMIC DNA]</scope>
    <source>
        <strain evidence="2 3">P88</strain>
    </source>
</reference>
<dbReference type="Pfam" id="PF00300">
    <property type="entry name" value="His_Phos_1"/>
    <property type="match status" value="1"/>
</dbReference>
<evidence type="ECO:0000313" key="4">
    <source>
        <dbReference type="Proteomes" id="UP000236536"/>
    </source>
</evidence>
<dbReference type="EMBL" id="CP010725">
    <property type="protein sequence ID" value="AUQ97831.1"/>
    <property type="molecule type" value="Genomic_DNA"/>
</dbReference>
<dbReference type="CDD" id="cd07067">
    <property type="entry name" value="HP_PGM_like"/>
    <property type="match status" value="1"/>
</dbReference>
<dbReference type="InterPro" id="IPR029033">
    <property type="entry name" value="His_PPase_superfam"/>
</dbReference>
<keyword evidence="4" id="KW-1185">Reference proteome</keyword>
<dbReference type="Proteomes" id="UP000236536">
    <property type="component" value="Chromosome"/>
</dbReference>
<protein>
    <submittedName>
        <fullName evidence="1 2">Phosphoglycerate mutase family protein</fullName>
    </submittedName>
</protein>
<evidence type="ECO:0000313" key="2">
    <source>
        <dbReference type="EMBL" id="AUQ97831.1"/>
    </source>
</evidence>
<dbReference type="EMBL" id="CP010705">
    <property type="protein sequence ID" value="AUQ95696.1"/>
    <property type="molecule type" value="Genomic_DNA"/>
</dbReference>
<dbReference type="InterPro" id="IPR013078">
    <property type="entry name" value="His_Pase_superF_clade-1"/>
</dbReference>
<evidence type="ECO:0000313" key="1">
    <source>
        <dbReference type="EMBL" id="AUQ95696.1"/>
    </source>
</evidence>
<reference evidence="1 4" key="3">
    <citation type="journal article" date="2017" name="Int. J. Syst. Evol. Microbiol.">
        <title>Adaptation of Surface-Associated Bacteria to the Open Ocean: A Genomically Distinct Subpopulation of Phaeobacter gallaeciensis Colonizes Pacific Mesozooplankton.</title>
        <authorList>
            <person name="Freese H.M."/>
            <person name="Methner A."/>
            <person name="Overmann J."/>
        </authorList>
    </citation>
    <scope>NUCLEOTIDE SEQUENCE [LARGE SCALE GENOMIC DNA]</scope>
    <source>
        <strain evidence="1 4">P66</strain>
    </source>
</reference>
<evidence type="ECO:0000313" key="3">
    <source>
        <dbReference type="Proteomes" id="UP000236447"/>
    </source>
</evidence>
<dbReference type="GO" id="GO:0016791">
    <property type="term" value="F:phosphatase activity"/>
    <property type="evidence" value="ECO:0007669"/>
    <property type="project" value="TreeGrafter"/>
</dbReference>
<sequence>MIRLALLRHGHTDWNRAGRIQGRSDIPLDDTARAELTAQTLPAPWDQASLWSSPLKRAAETAELVAGRAPKTSPALIEMNWGDWEGQHGKELKSDPASGFRDIENWGWHYRPPGGETPQEVWERIAPWLAHLTEDTVAVCHIGIMRMILARAHGWNFDGPAPFQIKRNRLFVVEIDGNGTLTPIAEPVRLSKRNTE</sequence>
<gene>
    <name evidence="1" type="ORF">PhaeoP66_02942</name>
    <name evidence="2" type="ORF">PhaeoP88_00429</name>
</gene>
<dbReference type="Proteomes" id="UP000236447">
    <property type="component" value="Chromosome"/>
</dbReference>
<name>A0A2I7IGA9_9RHOB</name>
<dbReference type="AlphaFoldDB" id="A0A2I7IGA9"/>
<dbReference type="Gene3D" id="3.40.50.1240">
    <property type="entry name" value="Phosphoglycerate mutase-like"/>
    <property type="match status" value="1"/>
</dbReference>
<accession>A0A2I7IGA9</accession>
<organism evidence="2 3">
    <name type="scientific">Phaeobacter inhibens</name>
    <dbReference type="NCBI Taxonomy" id="221822"/>
    <lineage>
        <taxon>Bacteria</taxon>
        <taxon>Pseudomonadati</taxon>
        <taxon>Pseudomonadota</taxon>
        <taxon>Alphaproteobacteria</taxon>
        <taxon>Rhodobacterales</taxon>
        <taxon>Roseobacteraceae</taxon>
        <taxon>Phaeobacter</taxon>
    </lineage>
</organism>